<sequence>SRTTKFPVVGIFKIRKSKDRPFPCFDGHSLVRRLEPFSYDRSKTMADKNQDTITLKASRATRFSCAQNQHGETYLHLDLSFSRTRGDPHIKGLYWVGMASESTFHLTTR</sequence>
<comment type="caution">
    <text evidence="1">The sequence shown here is derived from an EMBL/GenBank/DDBJ whole genome shotgun (WGS) entry which is preliminary data.</text>
</comment>
<protein>
    <submittedName>
        <fullName evidence="1">Serine-rich protein C21513-like</fullName>
    </submittedName>
</protein>
<accession>A0ABD2BH05</accession>
<dbReference type="AlphaFoldDB" id="A0ABD2BH05"/>
<evidence type="ECO:0000313" key="2">
    <source>
        <dbReference type="Proteomes" id="UP001607302"/>
    </source>
</evidence>
<evidence type="ECO:0000313" key="1">
    <source>
        <dbReference type="EMBL" id="KAL2731909.1"/>
    </source>
</evidence>
<keyword evidence="2" id="KW-1185">Reference proteome</keyword>
<proteinExistence type="predicted"/>
<reference evidence="1 2" key="1">
    <citation type="journal article" date="2024" name="Ann. Entomol. Soc. Am.">
        <title>Genomic analyses of the southern and eastern yellowjacket wasps (Hymenoptera: Vespidae) reveal evolutionary signatures of social life.</title>
        <authorList>
            <person name="Catto M.A."/>
            <person name="Caine P.B."/>
            <person name="Orr S.E."/>
            <person name="Hunt B.G."/>
            <person name="Goodisman M.A.D."/>
        </authorList>
    </citation>
    <scope>NUCLEOTIDE SEQUENCE [LARGE SCALE GENOMIC DNA]</scope>
    <source>
        <strain evidence="1">233</strain>
        <tissue evidence="1">Head and thorax</tissue>
    </source>
</reference>
<feature type="non-terminal residue" evidence="1">
    <location>
        <position position="1"/>
    </location>
</feature>
<gene>
    <name evidence="1" type="ORF">V1478_004597</name>
</gene>
<organism evidence="1 2">
    <name type="scientific">Vespula squamosa</name>
    <name type="common">Southern yellow jacket</name>
    <name type="synonym">Wasp</name>
    <dbReference type="NCBI Taxonomy" id="30214"/>
    <lineage>
        <taxon>Eukaryota</taxon>
        <taxon>Metazoa</taxon>
        <taxon>Ecdysozoa</taxon>
        <taxon>Arthropoda</taxon>
        <taxon>Hexapoda</taxon>
        <taxon>Insecta</taxon>
        <taxon>Pterygota</taxon>
        <taxon>Neoptera</taxon>
        <taxon>Endopterygota</taxon>
        <taxon>Hymenoptera</taxon>
        <taxon>Apocrita</taxon>
        <taxon>Aculeata</taxon>
        <taxon>Vespoidea</taxon>
        <taxon>Vespidae</taxon>
        <taxon>Vespinae</taxon>
        <taxon>Vespula</taxon>
    </lineage>
</organism>
<name>A0ABD2BH05_VESSQ</name>
<dbReference type="EMBL" id="JAUDFV010000102">
    <property type="protein sequence ID" value="KAL2731909.1"/>
    <property type="molecule type" value="Genomic_DNA"/>
</dbReference>
<dbReference type="Proteomes" id="UP001607302">
    <property type="component" value="Unassembled WGS sequence"/>
</dbReference>